<dbReference type="Pfam" id="PF00651">
    <property type="entry name" value="BTB"/>
    <property type="match status" value="1"/>
</dbReference>
<dbReference type="AlphaFoldDB" id="A0A165MSD0"/>
<name>A0A165MSD0_9APHY</name>
<keyword evidence="3" id="KW-1185">Reference proteome</keyword>
<dbReference type="InterPro" id="IPR000210">
    <property type="entry name" value="BTB/POZ_dom"/>
</dbReference>
<reference evidence="2 3" key="1">
    <citation type="journal article" date="2016" name="Mol. Biol. Evol.">
        <title>Comparative Genomics of Early-Diverging Mushroom-Forming Fungi Provides Insights into the Origins of Lignocellulose Decay Capabilities.</title>
        <authorList>
            <person name="Nagy L.G."/>
            <person name="Riley R."/>
            <person name="Tritt A."/>
            <person name="Adam C."/>
            <person name="Daum C."/>
            <person name="Floudas D."/>
            <person name="Sun H."/>
            <person name="Yadav J.S."/>
            <person name="Pangilinan J."/>
            <person name="Larsson K.H."/>
            <person name="Matsuura K."/>
            <person name="Barry K."/>
            <person name="Labutti K."/>
            <person name="Kuo R."/>
            <person name="Ohm R.A."/>
            <person name="Bhattacharya S.S."/>
            <person name="Shirouzu T."/>
            <person name="Yoshinaga Y."/>
            <person name="Martin F.M."/>
            <person name="Grigoriev I.V."/>
            <person name="Hibbett D.S."/>
        </authorList>
    </citation>
    <scope>NUCLEOTIDE SEQUENCE [LARGE SCALE GENOMIC DNA]</scope>
    <source>
        <strain evidence="2 3">L-15889</strain>
    </source>
</reference>
<dbReference type="InterPro" id="IPR011333">
    <property type="entry name" value="SKP1/BTB/POZ_sf"/>
</dbReference>
<dbReference type="SUPFAM" id="SSF54695">
    <property type="entry name" value="POZ domain"/>
    <property type="match status" value="1"/>
</dbReference>
<organism evidence="2 3">
    <name type="scientific">Daedalea quercina L-15889</name>
    <dbReference type="NCBI Taxonomy" id="1314783"/>
    <lineage>
        <taxon>Eukaryota</taxon>
        <taxon>Fungi</taxon>
        <taxon>Dikarya</taxon>
        <taxon>Basidiomycota</taxon>
        <taxon>Agaricomycotina</taxon>
        <taxon>Agaricomycetes</taxon>
        <taxon>Polyporales</taxon>
        <taxon>Fomitopsis</taxon>
    </lineage>
</organism>
<dbReference type="Proteomes" id="UP000076727">
    <property type="component" value="Unassembled WGS sequence"/>
</dbReference>
<dbReference type="EMBL" id="KV429095">
    <property type="protein sequence ID" value="KZT66059.1"/>
    <property type="molecule type" value="Genomic_DNA"/>
</dbReference>
<gene>
    <name evidence="2" type="ORF">DAEQUDRAFT_715503</name>
</gene>
<dbReference type="PROSITE" id="PS50097">
    <property type="entry name" value="BTB"/>
    <property type="match status" value="1"/>
</dbReference>
<evidence type="ECO:0000313" key="2">
    <source>
        <dbReference type="EMBL" id="KZT66059.1"/>
    </source>
</evidence>
<protein>
    <recommendedName>
        <fullName evidence="1">BTB domain-containing protein</fullName>
    </recommendedName>
</protein>
<dbReference type="OrthoDB" id="2800059at2759"/>
<dbReference type="Gene3D" id="3.30.710.10">
    <property type="entry name" value="Potassium Channel Kv1.1, Chain A"/>
    <property type="match status" value="1"/>
</dbReference>
<proteinExistence type="predicted"/>
<feature type="domain" description="BTB" evidence="1">
    <location>
        <begin position="30"/>
        <end position="103"/>
    </location>
</feature>
<evidence type="ECO:0000313" key="3">
    <source>
        <dbReference type="Proteomes" id="UP000076727"/>
    </source>
</evidence>
<accession>A0A165MSD0</accession>
<evidence type="ECO:0000259" key="1">
    <source>
        <dbReference type="PROSITE" id="PS50097"/>
    </source>
</evidence>
<sequence length="321" mass="36546">MKRSVNSTRFGGPTANVDLVRDEEFWYDDGSIVLIAQNTGFCVYRALLAMRSEVFRDLFSAPQPNHGEVDLVDNCPVVHVSDTSIALRELLHALLFGKRYIRKDDLALDNLTYRIRLAQKYGIDDLLEESVQELKKFFPTTLAEWDKLPVYYSSRAITAVNLARLTHTTSVLPSALYVCVQLREEVLLDGALHSDGMSDTLSRDDLVTCLRMKVEYARTQTRFIFETFRVRGNFNCRSGVRVCNIAFASLRDVAFEKIETHCHSACNILDKWADFINELEDDEGSLCRACRSGVIQFINEIRSDSWAAVPDYMGVEVEDWA</sequence>